<keyword evidence="4" id="KW-1185">Reference proteome</keyword>
<organism evidence="3 4">
    <name type="scientific">Entamoeba invadens IP1</name>
    <dbReference type="NCBI Taxonomy" id="370355"/>
    <lineage>
        <taxon>Eukaryota</taxon>
        <taxon>Amoebozoa</taxon>
        <taxon>Evosea</taxon>
        <taxon>Archamoebae</taxon>
        <taxon>Mastigamoebida</taxon>
        <taxon>Entamoebidae</taxon>
        <taxon>Entamoeba</taxon>
    </lineage>
</organism>
<sequence>MSKKQVKMSTPFQPVTEVKTDPKALKKYQQTFTGKDVTIAVKSLLSMMSLGQTVVPSSYFSSNTDALKRCLGEITNSIDNLLKKGGHSLSVQEIEVMLSVVKFSASYLTVNDISQLSPILSNFLCKDSNVEVRKNVFKCLLDLMKIQNNIGDMYGKFFLPSFNLRSFLTPEQEPQISENQVPTINSNSNVYCPSEGLDLKAQENFSITLIEIFFKELFLSQENFKLYSPLFHQLICCVIPNYQKIPTLSTLNVQHHFNTNDVPTRLYHKLGEEVMNAAKGPFSRMLVLDDRFLAILVHFYTEMTSVFKPNDKEMIESFLVMYKDFFFVGQSNLQTILKERLTTIQFKIIETPGLWFSQKFLSANLTNEATKSLMELIIGFYDKFALMEKDLTPSLKSTILSTVTTCSINFLQNVKNENYVPYKKELLNTLFILHLLWMQYEGDWLDLLEKLRPYFDVDVLTVIQNKLEHLTVALCQKIYHPSIFSIKLPIEMSEYITNLKVEEKYDTPHTEPKLEAIKTVWDVKRIREMWLLIFKFLDHPLQVGNVETVTKNIQILCELVKLLSFAEEVSTLEVTEDTSAPKPAMRQSQWNVQPTNWKNSRKTAQVPLATSTITAEQISTPRDNTFQFTNGLFLPIQELFFPILVEIIVKPQSMVTEASRCLCFKAVSRIASRAFPRYDDIVYDIFTSLVQSIHLQTIDVQWAFISSAYNIFSHPENKNIAALPSVIQSLSRLTVGSATLEDQVKCCSLISSLLMIEYNYPNLLEVFKAASLPLAQNYLQTLINIIIGALRIMSQPQTQCILYWCFANLYLIALEMKADVDFRIFLDIFFEGVRSPCYLIYTTSLQIVSYLAVNAKLIPENVVNYIVDALCNIILTCPITVDCVSFIFDVLSRWLLSYGKNLFSVHLIDETTHRLFQVIQMVLNTEEPPANADRPSTCVPPHISAQRFVALLSQVVFGDPTEHGMFKCSEANIPDQEKAKYFAYGESIISVLPSQSSHTRVFIRNMYGMYEFEVSPMQTLTDVGIPDIKDDFKPIAQIPWAKNNKETGIPKPVTYTDTNLLSQLIDDVCKDDASLMMCEFPEDVMKVDEYYQYINKVEEVMGKLSTESDTGVSKAIDVVDIPVRQLDLSDSVRNELMEYLQNILSLYSMNDKLLVPIEKTPSFLNELTKLDRLSGRVFFKSTIIYVGEEDFDFEKVQARSDVSCEYKQFMRSLGWYVDASSIACDPVLCQKIPDNELLYYADSQNEFVFEEVYKMQTVETKTMAEMSSLVHIVWDEGIKPYHPSLLGKQAEVVIVIKPSMCGTYSVNVFRKGGMVIEGPLMNNMIVTGDQLGKMVREQIINTHFCYLGNGYFCMDGYSNRFQQLVKLSSLGHPTKDYTLCKELQLILDEKNNEK</sequence>
<dbReference type="VEuPathDB" id="AmoebaDB:EIN_146130"/>
<dbReference type="GO" id="GO:0051056">
    <property type="term" value="P:regulation of small GTPase mediated signal transduction"/>
    <property type="evidence" value="ECO:0007669"/>
    <property type="project" value="InterPro"/>
</dbReference>
<dbReference type="OMA" id="KFIPCLP"/>
<dbReference type="EMBL" id="KB206843">
    <property type="protein sequence ID" value="ELP87619.1"/>
    <property type="molecule type" value="Genomic_DNA"/>
</dbReference>
<dbReference type="SUPFAM" id="SSF111347">
    <property type="entry name" value="Rap/Ran-GAP"/>
    <property type="match status" value="1"/>
</dbReference>
<evidence type="ECO:0000256" key="1">
    <source>
        <dbReference type="ARBA" id="ARBA00022468"/>
    </source>
</evidence>
<dbReference type="SUPFAM" id="SSF48371">
    <property type="entry name" value="ARM repeat"/>
    <property type="match status" value="1"/>
</dbReference>
<dbReference type="InterPro" id="IPR035974">
    <property type="entry name" value="Rap/Ran-GAP_sf"/>
</dbReference>
<name>L7FNA5_ENTIV</name>
<dbReference type="KEGG" id="eiv:EIN_146130"/>
<accession>L7FNA5</accession>
<dbReference type="GO" id="GO:0005096">
    <property type="term" value="F:GTPase activator activity"/>
    <property type="evidence" value="ECO:0007669"/>
    <property type="project" value="UniProtKB-KW"/>
</dbReference>
<dbReference type="InterPro" id="IPR000331">
    <property type="entry name" value="Rap/Ran_GAP_dom"/>
</dbReference>
<dbReference type="OrthoDB" id="19311at2759"/>
<keyword evidence="1" id="KW-0343">GTPase activation</keyword>
<dbReference type="RefSeq" id="XP_004254390.1">
    <property type="nucleotide sequence ID" value="XM_004254342.1"/>
</dbReference>
<feature type="domain" description="Rap-GAP" evidence="2">
    <location>
        <begin position="1201"/>
        <end position="1352"/>
    </location>
</feature>
<evidence type="ECO:0000259" key="2">
    <source>
        <dbReference type="Pfam" id="PF02145"/>
    </source>
</evidence>
<dbReference type="PANTHER" id="PTHR10063:SF11">
    <property type="entry name" value="RHO GTPASE-ACTIVATING PROTEIN CG5521-RELATED"/>
    <property type="match status" value="1"/>
</dbReference>
<dbReference type="Pfam" id="PF02145">
    <property type="entry name" value="Rap_GAP"/>
    <property type="match status" value="1"/>
</dbReference>
<evidence type="ECO:0000313" key="4">
    <source>
        <dbReference type="Proteomes" id="UP000014680"/>
    </source>
</evidence>
<evidence type="ECO:0000313" key="3">
    <source>
        <dbReference type="EMBL" id="ELP87619.1"/>
    </source>
</evidence>
<dbReference type="Proteomes" id="UP000014680">
    <property type="component" value="Unassembled WGS sequence"/>
</dbReference>
<dbReference type="GO" id="GO:0005737">
    <property type="term" value="C:cytoplasm"/>
    <property type="evidence" value="ECO:0007669"/>
    <property type="project" value="TreeGrafter"/>
</dbReference>
<dbReference type="InterPro" id="IPR016024">
    <property type="entry name" value="ARM-type_fold"/>
</dbReference>
<gene>
    <name evidence="3" type="ORF">EIN_146130</name>
</gene>
<dbReference type="PANTHER" id="PTHR10063">
    <property type="entry name" value="TUBERIN"/>
    <property type="match status" value="1"/>
</dbReference>
<dbReference type="GO" id="GO:0005634">
    <property type="term" value="C:nucleus"/>
    <property type="evidence" value="ECO:0007669"/>
    <property type="project" value="InterPro"/>
</dbReference>
<reference evidence="3 4" key="1">
    <citation type="submission" date="2012-10" db="EMBL/GenBank/DDBJ databases">
        <authorList>
            <person name="Zafar N."/>
            <person name="Inman J."/>
            <person name="Hall N."/>
            <person name="Lorenzi H."/>
            <person name="Caler E."/>
        </authorList>
    </citation>
    <scope>NUCLEOTIDE SEQUENCE [LARGE SCALE GENOMIC DNA]</scope>
    <source>
        <strain evidence="3 4">IP1</strain>
    </source>
</reference>
<dbReference type="GeneID" id="14886606"/>
<dbReference type="InterPro" id="IPR027107">
    <property type="entry name" value="Tuberin/Ral-act_asu"/>
</dbReference>
<protein>
    <recommendedName>
        <fullName evidence="2">Rap-GAP domain-containing protein</fullName>
    </recommendedName>
</protein>
<dbReference type="Gene3D" id="3.40.50.11210">
    <property type="entry name" value="Rap/Ran-GAP"/>
    <property type="match status" value="1"/>
</dbReference>
<proteinExistence type="predicted"/>